<dbReference type="AlphaFoldDB" id="A0A8U0R2E9"/>
<dbReference type="RefSeq" id="XP_038854906.1">
    <property type="nucleotide sequence ID" value="XM_038998978.1"/>
</dbReference>
<feature type="compositionally biased region" description="Polar residues" evidence="6">
    <location>
        <begin position="707"/>
        <end position="721"/>
    </location>
</feature>
<evidence type="ECO:0000313" key="8">
    <source>
        <dbReference type="Proteomes" id="UP000808372"/>
    </source>
</evidence>
<feature type="compositionally biased region" description="Basic and acidic residues" evidence="6">
    <location>
        <begin position="692"/>
        <end position="706"/>
    </location>
</feature>
<dbReference type="PROSITE" id="PS50016">
    <property type="entry name" value="ZF_PHD_2"/>
    <property type="match status" value="1"/>
</dbReference>
<dbReference type="SUPFAM" id="SSF57903">
    <property type="entry name" value="FYVE/PHD zinc finger"/>
    <property type="match status" value="1"/>
</dbReference>
<dbReference type="PROSITE" id="PS01359">
    <property type="entry name" value="ZF_PHD_1"/>
    <property type="match status" value="1"/>
</dbReference>
<gene>
    <name evidence="9" type="primary">LOC120052136</name>
</gene>
<evidence type="ECO:0000256" key="5">
    <source>
        <dbReference type="SAM" id="Coils"/>
    </source>
</evidence>
<keyword evidence="3" id="KW-0862">Zinc</keyword>
<dbReference type="GO" id="GO:0000118">
    <property type="term" value="C:histone deacetylase complex"/>
    <property type="evidence" value="ECO:0007669"/>
    <property type="project" value="TreeGrafter"/>
</dbReference>
<dbReference type="InterPro" id="IPR019787">
    <property type="entry name" value="Znf_PHD-finger"/>
</dbReference>
<feature type="compositionally biased region" description="Polar residues" evidence="6">
    <location>
        <begin position="375"/>
        <end position="384"/>
    </location>
</feature>
<dbReference type="GO" id="GO:0000122">
    <property type="term" value="P:negative regulation of transcription by RNA polymerase II"/>
    <property type="evidence" value="ECO:0007669"/>
    <property type="project" value="TreeGrafter"/>
</dbReference>
<evidence type="ECO:0000259" key="7">
    <source>
        <dbReference type="PROSITE" id="PS50016"/>
    </source>
</evidence>
<evidence type="ECO:0000313" key="9">
    <source>
        <dbReference type="RefSeq" id="XP_038854906.1"/>
    </source>
</evidence>
<feature type="region of interest" description="Disordered" evidence="6">
    <location>
        <begin position="456"/>
        <end position="511"/>
    </location>
</feature>
<dbReference type="InterPro" id="IPR011011">
    <property type="entry name" value="Znf_FYVE_PHD"/>
</dbReference>
<feature type="region of interest" description="Disordered" evidence="6">
    <location>
        <begin position="98"/>
        <end position="139"/>
    </location>
</feature>
<name>A0A8U0R2E9_SALNM</name>
<keyword evidence="5" id="KW-0175">Coiled coil</keyword>
<feature type="coiled-coil region" evidence="5">
    <location>
        <begin position="600"/>
        <end position="638"/>
    </location>
</feature>
<dbReference type="PANTHER" id="PTHR24102">
    <property type="entry name" value="PHD FINGER PROTEIN"/>
    <property type="match status" value="1"/>
</dbReference>
<dbReference type="GO" id="GO:0003682">
    <property type="term" value="F:chromatin binding"/>
    <property type="evidence" value="ECO:0007669"/>
    <property type="project" value="TreeGrafter"/>
</dbReference>
<dbReference type="Proteomes" id="UP000808372">
    <property type="component" value="Chromosome 1"/>
</dbReference>
<dbReference type="InterPro" id="IPR013083">
    <property type="entry name" value="Znf_RING/FYVE/PHD"/>
</dbReference>
<feature type="coiled-coil region" evidence="5">
    <location>
        <begin position="59"/>
        <end position="86"/>
    </location>
</feature>
<keyword evidence="1" id="KW-0479">Metal-binding</keyword>
<dbReference type="Gene3D" id="3.30.40.10">
    <property type="entry name" value="Zinc/RING finger domain, C3HC4 (zinc finger)"/>
    <property type="match status" value="1"/>
</dbReference>
<proteinExistence type="predicted"/>
<dbReference type="SMART" id="SM00249">
    <property type="entry name" value="PHD"/>
    <property type="match status" value="1"/>
</dbReference>
<reference evidence="9" key="1">
    <citation type="submission" date="2025-08" db="UniProtKB">
        <authorList>
            <consortium name="RefSeq"/>
        </authorList>
    </citation>
    <scope>IDENTIFICATION</scope>
    <source>
        <tissue evidence="9">White muscle</tissue>
    </source>
</reference>
<dbReference type="InterPro" id="IPR001965">
    <property type="entry name" value="Znf_PHD"/>
</dbReference>
<protein>
    <submittedName>
        <fullName evidence="9">PHD finger protein 21A-like</fullName>
    </submittedName>
</protein>
<feature type="compositionally biased region" description="Low complexity" evidence="6">
    <location>
        <begin position="480"/>
        <end position="493"/>
    </location>
</feature>
<dbReference type="KEGG" id="snh:120052136"/>
<feature type="region of interest" description="Disordered" evidence="6">
    <location>
        <begin position="356"/>
        <end position="399"/>
    </location>
</feature>
<accession>A0A8U0R2E9</accession>
<organism evidence="8 9">
    <name type="scientific">Salvelinus namaycush</name>
    <name type="common">Lake trout</name>
    <name type="synonym">Salmo namaycush</name>
    <dbReference type="NCBI Taxonomy" id="8040"/>
    <lineage>
        <taxon>Eukaryota</taxon>
        <taxon>Metazoa</taxon>
        <taxon>Chordata</taxon>
        <taxon>Craniata</taxon>
        <taxon>Vertebrata</taxon>
        <taxon>Euteleostomi</taxon>
        <taxon>Actinopterygii</taxon>
        <taxon>Neopterygii</taxon>
        <taxon>Teleostei</taxon>
        <taxon>Protacanthopterygii</taxon>
        <taxon>Salmoniformes</taxon>
        <taxon>Salmonidae</taxon>
        <taxon>Salmoninae</taxon>
        <taxon>Salvelinus</taxon>
    </lineage>
</organism>
<feature type="compositionally biased region" description="Low complexity" evidence="6">
    <location>
        <begin position="101"/>
        <end position="112"/>
    </location>
</feature>
<feature type="region of interest" description="Disordered" evidence="6">
    <location>
        <begin position="683"/>
        <end position="752"/>
    </location>
</feature>
<dbReference type="CDD" id="cd15523">
    <property type="entry name" value="PHD_PHF21A"/>
    <property type="match status" value="1"/>
</dbReference>
<evidence type="ECO:0000256" key="3">
    <source>
        <dbReference type="ARBA" id="ARBA00022833"/>
    </source>
</evidence>
<dbReference type="InterPro" id="IPR019786">
    <property type="entry name" value="Zinc_finger_PHD-type_CS"/>
</dbReference>
<dbReference type="GeneID" id="120052136"/>
<dbReference type="PANTHER" id="PTHR24102:SF6">
    <property type="entry name" value="PHD FINGER PROTEIN 21A"/>
    <property type="match status" value="1"/>
</dbReference>
<dbReference type="GO" id="GO:0008270">
    <property type="term" value="F:zinc ion binding"/>
    <property type="evidence" value="ECO:0007669"/>
    <property type="project" value="UniProtKB-KW"/>
</dbReference>
<evidence type="ECO:0000256" key="4">
    <source>
        <dbReference type="PROSITE-ProRule" id="PRU00146"/>
    </source>
</evidence>
<feature type="domain" description="PHD-type" evidence="7">
    <location>
        <begin position="526"/>
        <end position="573"/>
    </location>
</feature>
<dbReference type="Pfam" id="PF00628">
    <property type="entry name" value="PHD"/>
    <property type="match status" value="1"/>
</dbReference>
<keyword evidence="8" id="KW-1185">Reference proteome</keyword>
<keyword evidence="2 4" id="KW-0863">Zinc-finger</keyword>
<evidence type="ECO:0000256" key="6">
    <source>
        <dbReference type="SAM" id="MobiDB-lite"/>
    </source>
</evidence>
<sequence length="765" mass="83716">MQNWMVFKTEDCVKAESCPGLSFRQKGSMMELQTLQEALKADIQVHQKLVSQMKQDPQNADLKKQLHELQAKITALSEQQKKVVEQLRKELLVKQDHPEVQAHQQPQHPVQPDGKASALPNLHTPPSLPSPDKLSTPQNTMTITPVIATKTLPLVLKAATATMPASAVTPRPSVAKVTAISNTPKASIGHPDSLSAPINLQTSSKLTNQGMEPVRIVSKNTIVVSKLYVQATAQPIKVPQFIPPPRLMPRPTFVPQVRPNPATPTPTSTVPIAPAPPPPMLAAPQLLQRPVMLTTKLTSTTGPIHQVRIVNGQPCASITKTLPSAQLTGIVITSPATITAITPLATHQTLQIRSLSPDTKTVKARGVTEPKTLASAPSSPSHTARGTPPPLLRNKREDNPQKLAFMVSLGLVTYDHLEEIQSRRQERKRRTTANPVYSGAVFEPERKKNGVTYLNTPLHQGTRKRGRPPKYSSVPELGLHTPTSPTSSHSASPAHHRPERGGSHFPVHPHTLPLPSPNSGDGDIHEDFCTVCRRSGQLLMCDTCARVYHLDCLAPPLKTIPRGMWICPKCHDQILMKDEAIPWPGTLAIVHSYIAYKAAKEEEKQKLVKWSLELKQDREQLEQRVKQLSQSITKCMETKNTILARQRDMHNSLEKVKGLVRLIQGINFCPSPEVSLPAVQTSMTNGGADCASADHTDDTSPEDHKNMTNNSGDDLNNNTDGATEEEEKKEDVKEIDNLNSSSLGKTFEPPQTIAPALVDVAEGAK</sequence>
<evidence type="ECO:0000256" key="1">
    <source>
        <dbReference type="ARBA" id="ARBA00022723"/>
    </source>
</evidence>
<evidence type="ECO:0000256" key="2">
    <source>
        <dbReference type="ARBA" id="ARBA00022771"/>
    </source>
</evidence>